<reference evidence="5 6" key="1">
    <citation type="submission" date="2024-09" db="EMBL/GenBank/DDBJ databases">
        <title>Chromosome-scale assembly of Riccia sorocarpa.</title>
        <authorList>
            <person name="Paukszto L."/>
        </authorList>
    </citation>
    <scope>NUCLEOTIDE SEQUENCE [LARGE SCALE GENOMIC DNA]</scope>
    <source>
        <strain evidence="5">LP-2024</strain>
        <tissue evidence="5">Aerial parts of the thallus</tissue>
    </source>
</reference>
<keyword evidence="2 3" id="KW-0808">Transferase</keyword>
<comment type="similarity">
    <text evidence="1 3">Belongs to the UDP-glycosyltransferase family.</text>
</comment>
<dbReference type="InterPro" id="IPR002213">
    <property type="entry name" value="UDP_glucos_trans"/>
</dbReference>
<evidence type="ECO:0000256" key="4">
    <source>
        <dbReference type="RuleBase" id="RU362057"/>
    </source>
</evidence>
<organism evidence="5 6">
    <name type="scientific">Riccia sorocarpa</name>
    <dbReference type="NCBI Taxonomy" id="122646"/>
    <lineage>
        <taxon>Eukaryota</taxon>
        <taxon>Viridiplantae</taxon>
        <taxon>Streptophyta</taxon>
        <taxon>Embryophyta</taxon>
        <taxon>Marchantiophyta</taxon>
        <taxon>Marchantiopsida</taxon>
        <taxon>Marchantiidae</taxon>
        <taxon>Marchantiales</taxon>
        <taxon>Ricciaceae</taxon>
        <taxon>Riccia</taxon>
    </lineage>
</organism>
<dbReference type="EC" id="2.4.1.-" evidence="4"/>
<evidence type="ECO:0000256" key="2">
    <source>
        <dbReference type="ARBA" id="ARBA00022679"/>
    </source>
</evidence>
<dbReference type="GO" id="GO:0016757">
    <property type="term" value="F:glycosyltransferase activity"/>
    <property type="evidence" value="ECO:0007669"/>
    <property type="project" value="UniProtKB-KW"/>
</dbReference>
<gene>
    <name evidence="5" type="ORF">R1sor_015522</name>
</gene>
<dbReference type="PANTHER" id="PTHR48045">
    <property type="entry name" value="UDP-GLYCOSYLTRANSFERASE 72B1"/>
    <property type="match status" value="1"/>
</dbReference>
<evidence type="ECO:0000313" key="6">
    <source>
        <dbReference type="Proteomes" id="UP001633002"/>
    </source>
</evidence>
<dbReference type="PANTHER" id="PTHR48045:SF31">
    <property type="entry name" value="UDP-GLYCOSYLTRANSFERASE 76B1-LIKE"/>
    <property type="match status" value="1"/>
</dbReference>
<keyword evidence="3" id="KW-0328">Glycosyltransferase</keyword>
<dbReference type="Gene3D" id="3.40.50.2000">
    <property type="entry name" value="Glycogen Phosphorylase B"/>
    <property type="match status" value="2"/>
</dbReference>
<protein>
    <recommendedName>
        <fullName evidence="4">Glycosyltransferase</fullName>
        <ecNumber evidence="4">2.4.1.-</ecNumber>
    </recommendedName>
</protein>
<dbReference type="CDD" id="cd03784">
    <property type="entry name" value="GT1_Gtf-like"/>
    <property type="match status" value="1"/>
</dbReference>
<comment type="caution">
    <text evidence="5">The sequence shown here is derived from an EMBL/GenBank/DDBJ whole genome shotgun (WGS) entry which is preliminary data.</text>
</comment>
<dbReference type="EMBL" id="JBJQOH010000004">
    <property type="protein sequence ID" value="KAL3689213.1"/>
    <property type="molecule type" value="Genomic_DNA"/>
</dbReference>
<dbReference type="InterPro" id="IPR035595">
    <property type="entry name" value="UDP_glycos_trans_CS"/>
</dbReference>
<evidence type="ECO:0000256" key="1">
    <source>
        <dbReference type="ARBA" id="ARBA00009995"/>
    </source>
</evidence>
<name>A0ABD3HCW3_9MARC</name>
<evidence type="ECO:0000256" key="3">
    <source>
        <dbReference type="RuleBase" id="RU003718"/>
    </source>
</evidence>
<dbReference type="AlphaFoldDB" id="A0ABD3HCW3"/>
<dbReference type="Proteomes" id="UP001633002">
    <property type="component" value="Unassembled WGS sequence"/>
</dbReference>
<dbReference type="PROSITE" id="PS00375">
    <property type="entry name" value="UDPGT"/>
    <property type="match status" value="1"/>
</dbReference>
<accession>A0ABD3HCW3</accession>
<dbReference type="SUPFAM" id="SSF53756">
    <property type="entry name" value="UDP-Glycosyltransferase/glycogen phosphorylase"/>
    <property type="match status" value="1"/>
</dbReference>
<keyword evidence="6" id="KW-1185">Reference proteome</keyword>
<dbReference type="Pfam" id="PF00201">
    <property type="entry name" value="UDPGT"/>
    <property type="match status" value="1"/>
</dbReference>
<evidence type="ECO:0000313" key="5">
    <source>
        <dbReference type="EMBL" id="KAL3689213.1"/>
    </source>
</evidence>
<dbReference type="FunFam" id="3.40.50.2000:FF:000060">
    <property type="entry name" value="Glycosyltransferase"/>
    <property type="match status" value="1"/>
</dbReference>
<proteinExistence type="inferred from homology"/>
<sequence>MGSIAEARSKEEVTPNVWVVPLAFLSHVRCCIQFVKLLASHNLPVTFFCSKWDEKSLGLLATLESWKGEGLDIRLRYLEIEEPNFSAGPDDHEEWKLLYQRQEAWIDSILKHESAIAQSRPTCVISDLWMPGVHESAVKYSVPAWVFSSLSLCCTGSAAYISQLQDKGILKLPHSPLDPLCQEFISVPGLPLLRLCELDDVAVFSSHITSPLGNRNGRIAYKSEVLILSSFEELEPRAFLEYSKYLVHNSAGEHKGEKRKIYMVGPTFPLTTSPAAEPTPNEERHPCLKFLDGQADSSVLFVAFGSTWQVAPEQMQEIAIGLEGSEQPFLCVLQVAKTAQYPTGDVFDIISPDCISRTKGRGLFVQGWMPQLLILGHPAVGGFLSHCGQNSLLEGLSMGVPLLTWPIFNDQMLNARFAVDEIQAGLEITRDPRGERSVDRKEVETKVRALFQSEEGKQARNNTKRIRELALQTVSQNGTSYKNIYALVTRIRDLAAEKQAGT</sequence>